<name>A0A495Y321_9MICO</name>
<sequence length="47" mass="4750">MTDKDITPAEELDAVEVDELDEEAGAGCLSSAGTASCPATFGTAACW</sequence>
<reference evidence="2 3" key="1">
    <citation type="submission" date="2018-10" db="EMBL/GenBank/DDBJ databases">
        <title>Sequencing the genomes of 1000 actinobacteria strains.</title>
        <authorList>
            <person name="Klenk H.-P."/>
        </authorList>
    </citation>
    <scope>NUCLEOTIDE SEQUENCE [LARGE SCALE GENOMIC DNA]</scope>
    <source>
        <strain evidence="2 3">DSM 44267</strain>
    </source>
</reference>
<keyword evidence="3" id="KW-1185">Reference proteome</keyword>
<gene>
    <name evidence="2" type="ORF">DFJ68_3323</name>
    <name evidence="1" type="ORF">FHW14_002628</name>
</gene>
<evidence type="ECO:0000313" key="3">
    <source>
        <dbReference type="Proteomes" id="UP000278440"/>
    </source>
</evidence>
<dbReference type="EMBL" id="JACHVT010000005">
    <property type="protein sequence ID" value="MBB2987445.1"/>
    <property type="molecule type" value="Genomic_DNA"/>
</dbReference>
<dbReference type="RefSeq" id="WP_121034668.1">
    <property type="nucleotide sequence ID" value="NZ_JACHVT010000005.1"/>
</dbReference>
<dbReference type="AlphaFoldDB" id="A0A495Y321"/>
<proteinExistence type="predicted"/>
<organism evidence="2 3">
    <name type="scientific">Terracoccus luteus</name>
    <dbReference type="NCBI Taxonomy" id="53356"/>
    <lineage>
        <taxon>Bacteria</taxon>
        <taxon>Bacillati</taxon>
        <taxon>Actinomycetota</taxon>
        <taxon>Actinomycetes</taxon>
        <taxon>Micrococcales</taxon>
        <taxon>Intrasporangiaceae</taxon>
        <taxon>Terracoccus</taxon>
    </lineage>
</organism>
<comment type="caution">
    <text evidence="2">The sequence shown here is derived from an EMBL/GenBank/DDBJ whole genome shotgun (WGS) entry which is preliminary data.</text>
</comment>
<dbReference type="EMBL" id="RBXT01000001">
    <property type="protein sequence ID" value="RKT79845.1"/>
    <property type="molecule type" value="Genomic_DNA"/>
</dbReference>
<evidence type="ECO:0000313" key="4">
    <source>
        <dbReference type="Proteomes" id="UP000590811"/>
    </source>
</evidence>
<dbReference type="NCBIfam" id="NF033482">
    <property type="entry name" value="RiPP_thiocil"/>
    <property type="match status" value="1"/>
</dbReference>
<reference evidence="1 4" key="2">
    <citation type="submission" date="2020-08" db="EMBL/GenBank/DDBJ databases">
        <title>Genomic Encyclopedia of Type Strains, Phase IV (KMG-V): Genome sequencing to study the core and pangenomes of soil and plant-associated prokaryotes.</title>
        <authorList>
            <person name="Whitman W."/>
        </authorList>
    </citation>
    <scope>NUCLEOTIDE SEQUENCE [LARGE SCALE GENOMIC DNA]</scope>
    <source>
        <strain evidence="1 4">B3ACCR2</strain>
    </source>
</reference>
<protein>
    <submittedName>
        <fullName evidence="2">Uncharacterized protein</fullName>
    </submittedName>
</protein>
<accession>A0A495Y321</accession>
<evidence type="ECO:0000313" key="2">
    <source>
        <dbReference type="EMBL" id="RKT79845.1"/>
    </source>
</evidence>
<dbReference type="Proteomes" id="UP000278440">
    <property type="component" value="Unassembled WGS sequence"/>
</dbReference>
<dbReference type="Proteomes" id="UP000590811">
    <property type="component" value="Unassembled WGS sequence"/>
</dbReference>
<dbReference type="InterPro" id="IPR049803">
    <property type="entry name" value="RiPP_thiocil-like"/>
</dbReference>
<evidence type="ECO:0000313" key="1">
    <source>
        <dbReference type="EMBL" id="MBB2987445.1"/>
    </source>
</evidence>